<accession>A0ACB7C938</accession>
<name>A0ACB7C938_9ASCO</name>
<dbReference type="EMBL" id="JABTEG010000010">
    <property type="protein sequence ID" value="KAG4304209.1"/>
    <property type="molecule type" value="Genomic_DNA"/>
</dbReference>
<keyword evidence="2" id="KW-1185">Reference proteome</keyword>
<proteinExistence type="predicted"/>
<gene>
    <name evidence="1" type="ORF">PORY_002390</name>
</gene>
<dbReference type="Proteomes" id="UP000768646">
    <property type="component" value="Unassembled WGS sequence"/>
</dbReference>
<sequence>MLKLCNYSTLNTISKIYRTISNKSTLYQNYLMSSNSITKTYTITYSGYLTSSVKSIKLFSIGSLYLTYLVSPIILFANANIDFLVKFIMTTIAIGTTSLSTALIHFVLSPYVTKLHYSNNKFQIETLSLLGKKIIWTGDSKKLKENKTGRLFANIESVEDKKRWFYIHEDQQGLEILKLINSNSKQT</sequence>
<protein>
    <submittedName>
        <fullName evidence="1">Uncharacterized protein</fullName>
    </submittedName>
</protein>
<comment type="caution">
    <text evidence="1">The sequence shown here is derived from an EMBL/GenBank/DDBJ whole genome shotgun (WGS) entry which is preliminary data.</text>
</comment>
<organism evidence="1 2">
    <name type="scientific">Pneumocystis oryctolagi</name>
    <dbReference type="NCBI Taxonomy" id="42067"/>
    <lineage>
        <taxon>Eukaryota</taxon>
        <taxon>Fungi</taxon>
        <taxon>Dikarya</taxon>
        <taxon>Ascomycota</taxon>
        <taxon>Taphrinomycotina</taxon>
        <taxon>Pneumocystomycetes</taxon>
        <taxon>Pneumocystaceae</taxon>
        <taxon>Pneumocystis</taxon>
    </lineage>
</organism>
<evidence type="ECO:0000313" key="1">
    <source>
        <dbReference type="EMBL" id="KAG4304209.1"/>
    </source>
</evidence>
<evidence type="ECO:0000313" key="2">
    <source>
        <dbReference type="Proteomes" id="UP000768646"/>
    </source>
</evidence>
<reference evidence="1 2" key="1">
    <citation type="journal article" date="2021" name="Commun. Biol.">
        <title>Genomic insights into the host specific adaptation of the Pneumocystis genus.</title>
        <authorList>
            <person name="Cisse O.H."/>
            <person name="Ma L."/>
            <person name="Dekker J.P."/>
            <person name="Khil P.P."/>
            <person name="Youn J.-H."/>
            <person name="Brenchley J.M."/>
            <person name="Blair R."/>
            <person name="Pahar B."/>
            <person name="Chabe M."/>
            <person name="Van Rompay K.K.A."/>
            <person name="Keesler R."/>
            <person name="Sukura A."/>
            <person name="Hirsch V."/>
            <person name="Kutty G."/>
            <person name="Liu Y."/>
            <person name="Peng L."/>
            <person name="Chen J."/>
            <person name="Song J."/>
            <person name="Weissenbacher-Lang C."/>
            <person name="Xu J."/>
            <person name="Upham N.S."/>
            <person name="Stajich J.E."/>
            <person name="Cuomo C.A."/>
            <person name="Cushion M.T."/>
            <person name="Kovacs J.A."/>
        </authorList>
    </citation>
    <scope>NUCLEOTIDE SEQUENCE [LARGE SCALE GENOMIC DNA]</scope>
    <source>
        <strain evidence="1 2">RABM</strain>
    </source>
</reference>